<dbReference type="InterPro" id="IPR011431">
    <property type="entry name" value="Trafficking_Pga2"/>
</dbReference>
<feature type="compositionally biased region" description="Low complexity" evidence="1">
    <location>
        <begin position="631"/>
        <end position="656"/>
    </location>
</feature>
<evidence type="ECO:0000256" key="1">
    <source>
        <dbReference type="SAM" id="MobiDB-lite"/>
    </source>
</evidence>
<feature type="region of interest" description="Disordered" evidence="1">
    <location>
        <begin position="1179"/>
        <end position="1198"/>
    </location>
</feature>
<feature type="compositionally biased region" description="Low complexity" evidence="1">
    <location>
        <begin position="352"/>
        <end position="365"/>
    </location>
</feature>
<dbReference type="Gene3D" id="2.70.50.70">
    <property type="match status" value="1"/>
</dbReference>
<evidence type="ECO:0008006" key="5">
    <source>
        <dbReference type="Google" id="ProtNLM"/>
    </source>
</evidence>
<feature type="compositionally biased region" description="Gly residues" evidence="1">
    <location>
        <begin position="366"/>
        <end position="377"/>
    </location>
</feature>
<dbReference type="AlphaFoldDB" id="A0A9W8ZFB2"/>
<accession>A0A9W8ZFB2</accession>
<keyword evidence="2" id="KW-0472">Membrane</keyword>
<proteinExistence type="predicted"/>
<sequence>MAEEISINALLANVVEWKDRLVNNSVKSWEEMTAQRWIRIIVIVGAYLLIRPYLLAHAERSRKKRADKDAADLGLDAGTTANDFRGGKKSKGDEGLSNSPSPPPAHLALHCMLAILTMAPLSIIGALSALPLALAHMQMSDPSPINDPHQSPQRPGEKLDYNYLSPLNADGSNYACKGYHLNTPLNTVATYEAGSKQTLRLRGSATHGGGSCQISLSCDGGNRFGVMKSFMGGCPLSDSYDYTIPSDIPAAKKCLLAWTWFNRIGNREMYMNCAVIDITNKKQSKRDTQTSAATALTRYPELFVANLANINSCKVQETTDVIFDTPGKQVAYGNGDNASMKPSFAKGMCTGKPSKNAGSKAPASSGSGGGSSGGGNNGQWTPDNNSGGGNNGQWTPPKPITSKLPYACNDGGYHPACWGGQYRTTKQVQQPAQQQSQQQIQQTNQDTSKSSKQSSTKKKPDTKIQQELDAYLASLPPSRLVRRDTAAAIDHAEKYEEQNYHSVQSDKHIHTENCKHKTPGYPAGSHYHNTEDLDPYPEDGVDYSNKNVYKTQDSQNHEDQDSAYKRISRQKRWTAYDKRQVVTNKVVKYYRPGGDDSAYYQQQAAAQAQAQAQAQAAAQAAAQSTAQTSNLDLQQKQASTEASTQSSTQTSTQTASDPPTQKSYWDMTEQEKFDAFLRRMVELSTNMASLIKYAAASSLTPSVPYYPPASTYDRTESSTTTGTRETSAAVRRHARRGIVYPGPAVGSISSSGEATDAEDGFKQWFPNLVQGLMAKRQLVDPVTSPASAAAGDGINFFDALLAGLLKALGDPFNISGDDAATDPVPAPDATDAADSSDIPLVLGEPDVYSNDDFPDFDIPDLDGHYTFPPSIMAPELPAPELIPGYELGPDGVPIWVGEGPDPLSTSSSSDDEPSIIITIDPPSTDTDPFFPGENVPSLEPCVAPIPQIGFNSCLGGCNHTASEIAAHDVYLQNFAAEQTAYEECLQNQNQGLDGIVPPARILPGDSPIDETPPLEAEDASHRRPRPGMSHPLIPYPLPENFTGPYPSNATTDTTGVAGDAPYPLANSTAVVGNDATPVDAPMELLPYANKTLGELVAEIVKDPDVLGPVIVDDSSTPSNSSSEDSGEGASSEDDNPSATVNPLQEAADQAEDGVTIPTDPVSVDPNALESIADALPWFMGPGPVVVSPSDEPPVVTGS</sequence>
<keyword evidence="4" id="KW-1185">Reference proteome</keyword>
<feature type="region of interest" description="Disordered" evidence="1">
    <location>
        <begin position="631"/>
        <end position="665"/>
    </location>
</feature>
<reference evidence="3" key="1">
    <citation type="submission" date="2022-10" db="EMBL/GenBank/DDBJ databases">
        <title>Tapping the CABI collections for fungal endophytes: first genome assemblies for Collariella, Neodidymelliopsis, Ascochyta clinopodiicola, Didymella pomorum, Didymosphaeria variabile, Neocosmospora piperis and Neocucurbitaria cava.</title>
        <authorList>
            <person name="Hill R."/>
        </authorList>
    </citation>
    <scope>NUCLEOTIDE SEQUENCE</scope>
    <source>
        <strain evidence="3">IMI 355091</strain>
    </source>
</reference>
<feature type="compositionally biased region" description="Low complexity" evidence="1">
    <location>
        <begin position="717"/>
        <end position="727"/>
    </location>
</feature>
<evidence type="ECO:0000256" key="2">
    <source>
        <dbReference type="SAM" id="Phobius"/>
    </source>
</evidence>
<dbReference type="Pfam" id="PF07543">
    <property type="entry name" value="PGA2"/>
    <property type="match status" value="1"/>
</dbReference>
<gene>
    <name evidence="3" type="ORF">N0V91_005118</name>
</gene>
<feature type="region of interest" description="Disordered" evidence="1">
    <location>
        <begin position="498"/>
        <end position="536"/>
    </location>
</feature>
<feature type="compositionally biased region" description="Low complexity" evidence="1">
    <location>
        <begin position="428"/>
        <end position="454"/>
    </location>
</feature>
<organism evidence="3 4">
    <name type="scientific">Didymella pomorum</name>
    <dbReference type="NCBI Taxonomy" id="749634"/>
    <lineage>
        <taxon>Eukaryota</taxon>
        <taxon>Fungi</taxon>
        <taxon>Dikarya</taxon>
        <taxon>Ascomycota</taxon>
        <taxon>Pezizomycotina</taxon>
        <taxon>Dothideomycetes</taxon>
        <taxon>Pleosporomycetidae</taxon>
        <taxon>Pleosporales</taxon>
        <taxon>Pleosporineae</taxon>
        <taxon>Didymellaceae</taxon>
        <taxon>Didymella</taxon>
    </lineage>
</organism>
<feature type="transmembrane region" description="Helical" evidence="2">
    <location>
        <begin position="107"/>
        <end position="134"/>
    </location>
</feature>
<feature type="compositionally biased region" description="Low complexity" evidence="1">
    <location>
        <begin position="1112"/>
        <end position="1123"/>
    </location>
</feature>
<dbReference type="EMBL" id="JAPEVA010000033">
    <property type="protein sequence ID" value="KAJ4405600.1"/>
    <property type="molecule type" value="Genomic_DNA"/>
</dbReference>
<feature type="region of interest" description="Disordered" evidence="1">
    <location>
        <begin position="428"/>
        <end position="464"/>
    </location>
</feature>
<dbReference type="PANTHER" id="PTHR36182">
    <property type="entry name" value="PROTEIN, PUTATIVE (AFU_ORTHOLOGUE AFUA_6G10930)-RELATED"/>
    <property type="match status" value="1"/>
</dbReference>
<feature type="region of interest" description="Disordered" evidence="1">
    <location>
        <begin position="710"/>
        <end position="731"/>
    </location>
</feature>
<dbReference type="Proteomes" id="UP001140510">
    <property type="component" value="Unassembled WGS sequence"/>
</dbReference>
<feature type="compositionally biased region" description="Acidic residues" evidence="1">
    <location>
        <begin position="1124"/>
        <end position="1135"/>
    </location>
</feature>
<feature type="region of interest" description="Disordered" evidence="1">
    <location>
        <begin position="81"/>
        <end position="102"/>
    </location>
</feature>
<protein>
    <recommendedName>
        <fullName evidence="5">Lytic polysaccharide monooxygenase</fullName>
    </recommendedName>
</protein>
<comment type="caution">
    <text evidence="3">The sequence shown here is derived from an EMBL/GenBank/DDBJ whole genome shotgun (WGS) entry which is preliminary data.</text>
</comment>
<feature type="transmembrane region" description="Helical" evidence="2">
    <location>
        <begin position="37"/>
        <end position="56"/>
    </location>
</feature>
<feature type="region of interest" description="Disordered" evidence="1">
    <location>
        <begin position="1108"/>
        <end position="1167"/>
    </location>
</feature>
<evidence type="ECO:0000313" key="3">
    <source>
        <dbReference type="EMBL" id="KAJ4405600.1"/>
    </source>
</evidence>
<dbReference type="OrthoDB" id="2342176at2759"/>
<name>A0A9W8ZFB2_9PLEO</name>
<feature type="region of interest" description="Disordered" evidence="1">
    <location>
        <begin position="1005"/>
        <end position="1025"/>
    </location>
</feature>
<keyword evidence="2" id="KW-0812">Transmembrane</keyword>
<evidence type="ECO:0000313" key="4">
    <source>
        <dbReference type="Proteomes" id="UP001140510"/>
    </source>
</evidence>
<feature type="region of interest" description="Disordered" evidence="1">
    <location>
        <begin position="344"/>
        <end position="403"/>
    </location>
</feature>
<feature type="compositionally biased region" description="Low complexity" evidence="1">
    <location>
        <begin position="818"/>
        <end position="833"/>
    </location>
</feature>
<keyword evidence="2" id="KW-1133">Transmembrane helix</keyword>
<feature type="region of interest" description="Disordered" evidence="1">
    <location>
        <begin position="818"/>
        <end position="837"/>
    </location>
</feature>
<dbReference type="PANTHER" id="PTHR36182:SF1">
    <property type="entry name" value="PROTEIN, PUTATIVE (AFU_ORTHOLOGUE AFUA_6G10930)-RELATED"/>
    <property type="match status" value="1"/>
</dbReference>
<feature type="compositionally biased region" description="Basic and acidic residues" evidence="1">
    <location>
        <begin position="498"/>
        <end position="515"/>
    </location>
</feature>
<feature type="compositionally biased region" description="Low complexity" evidence="1">
    <location>
        <begin position="1180"/>
        <end position="1198"/>
    </location>
</feature>